<evidence type="ECO:0008006" key="3">
    <source>
        <dbReference type="Google" id="ProtNLM"/>
    </source>
</evidence>
<dbReference type="RefSeq" id="WP_192509814.1">
    <property type="nucleotide sequence ID" value="NZ_AQGV01000015.1"/>
</dbReference>
<dbReference type="Proteomes" id="UP000615755">
    <property type="component" value="Unassembled WGS sequence"/>
</dbReference>
<proteinExistence type="predicted"/>
<name>A0ABR9EIV7_9GAMM</name>
<evidence type="ECO:0000313" key="2">
    <source>
        <dbReference type="Proteomes" id="UP000615755"/>
    </source>
</evidence>
<gene>
    <name evidence="1" type="ORF">PAUR_b0858</name>
</gene>
<reference evidence="1 2" key="1">
    <citation type="submission" date="2015-03" db="EMBL/GenBank/DDBJ databases">
        <title>Genome sequence of Pseudoalteromonas aurantia.</title>
        <authorList>
            <person name="Xie B.-B."/>
            <person name="Rong J.-C."/>
            <person name="Qin Q.-L."/>
            <person name="Zhang Y.-Z."/>
        </authorList>
    </citation>
    <scope>NUCLEOTIDE SEQUENCE [LARGE SCALE GENOMIC DNA]</scope>
    <source>
        <strain evidence="1 2">208</strain>
    </source>
</reference>
<keyword evidence="2" id="KW-1185">Reference proteome</keyword>
<dbReference type="EMBL" id="AQGV01000015">
    <property type="protein sequence ID" value="MBE0370762.1"/>
    <property type="molecule type" value="Genomic_DNA"/>
</dbReference>
<evidence type="ECO:0000313" key="1">
    <source>
        <dbReference type="EMBL" id="MBE0370762.1"/>
    </source>
</evidence>
<organism evidence="1 2">
    <name type="scientific">Pseudoalteromonas aurantia 208</name>
    <dbReference type="NCBI Taxonomy" id="1314867"/>
    <lineage>
        <taxon>Bacteria</taxon>
        <taxon>Pseudomonadati</taxon>
        <taxon>Pseudomonadota</taxon>
        <taxon>Gammaproteobacteria</taxon>
        <taxon>Alteromonadales</taxon>
        <taxon>Pseudoalteromonadaceae</taxon>
        <taxon>Pseudoalteromonas</taxon>
    </lineage>
</organism>
<protein>
    <recommendedName>
        <fullName evidence="3">Lipoprotein</fullName>
    </recommendedName>
</protein>
<accession>A0ABR9EIV7</accession>
<dbReference type="PROSITE" id="PS51257">
    <property type="entry name" value="PROKAR_LIPOPROTEIN"/>
    <property type="match status" value="1"/>
</dbReference>
<sequence>MHHLKYSSLAIAIALLSACSSETTESNNVKTEAIWSDIYVTSNGQDSRVIAELNVSSRNGNNLKLTNGDKLQATVGTTVKTLEEDDGFFDIDYRAVFDVAVGDTKFIVQLNRASENKTLTNTITLPPQYQILAPQTGQLYDKDDSIEIEWTKSGAGDQFSIVFNTECTKKDGDKLTGSEIYNNVSDDGDFTINLSNVEFFNDALINTQHDCTGSLTFERRRHGQIDPAYVSGSRTYAAQQRSLDNIIISL</sequence>
<comment type="caution">
    <text evidence="1">The sequence shown here is derived from an EMBL/GenBank/DDBJ whole genome shotgun (WGS) entry which is preliminary data.</text>
</comment>